<feature type="chain" id="PRO_5039482040" description="Secreted protein" evidence="1">
    <location>
        <begin position="26"/>
        <end position="156"/>
    </location>
</feature>
<proteinExistence type="predicted"/>
<sequence>MLRRQTKVRAITAMLGLLGATFASLAVAPSAAQARCAGVGTSITSTLNIGSAVAVRETPVAGTCNDNNYYQGTFQSNYAGWRASVWFERDGWQSRFGPYGTAVQYYSYSDTSTPVPGATAMHFCLDNGVTWYCGWGNNYIIAAGVTHNFTGLNHGF</sequence>
<dbReference type="OrthoDB" id="3387888at2"/>
<gene>
    <name evidence="2" type="ordered locus">Sare_3673</name>
</gene>
<dbReference type="AlphaFoldDB" id="A8LZV4"/>
<feature type="signal peptide" evidence="1">
    <location>
        <begin position="1"/>
        <end position="25"/>
    </location>
</feature>
<dbReference type="eggNOG" id="ENOG50347TJ">
    <property type="taxonomic scope" value="Bacteria"/>
</dbReference>
<organism evidence="2">
    <name type="scientific">Salinispora arenicola (strain CNS-205)</name>
    <dbReference type="NCBI Taxonomy" id="391037"/>
    <lineage>
        <taxon>Bacteria</taxon>
        <taxon>Bacillati</taxon>
        <taxon>Actinomycetota</taxon>
        <taxon>Actinomycetes</taxon>
        <taxon>Micromonosporales</taxon>
        <taxon>Micromonosporaceae</taxon>
        <taxon>Salinispora</taxon>
    </lineage>
</organism>
<dbReference type="HOGENOM" id="CLU_1700488_0_0_11"/>
<evidence type="ECO:0008006" key="3">
    <source>
        <dbReference type="Google" id="ProtNLM"/>
    </source>
</evidence>
<dbReference type="KEGG" id="saq:Sare_3673"/>
<dbReference type="EMBL" id="CP000850">
    <property type="protein sequence ID" value="ABV99468.1"/>
    <property type="molecule type" value="Genomic_DNA"/>
</dbReference>
<reference evidence="2" key="1">
    <citation type="submission" date="2007-10" db="EMBL/GenBank/DDBJ databases">
        <title>Complete sequence of Salinispora arenicola CNS-205.</title>
        <authorList>
            <consortium name="US DOE Joint Genome Institute"/>
            <person name="Copeland A."/>
            <person name="Lucas S."/>
            <person name="Lapidus A."/>
            <person name="Barry K."/>
            <person name="Glavina del Rio T."/>
            <person name="Dalin E."/>
            <person name="Tice H."/>
            <person name="Pitluck S."/>
            <person name="Foster B."/>
            <person name="Schmutz J."/>
            <person name="Larimer F."/>
            <person name="Land M."/>
            <person name="Hauser L."/>
            <person name="Kyrpides N."/>
            <person name="Ivanova N."/>
            <person name="Jensen P.R."/>
            <person name="Moore B.S."/>
            <person name="Penn K."/>
            <person name="Jenkins C."/>
            <person name="Udwary D."/>
            <person name="Xiang L."/>
            <person name="Gontang E."/>
            <person name="Richardson P."/>
        </authorList>
    </citation>
    <scope>NUCLEOTIDE SEQUENCE [LARGE SCALE GENOMIC DNA]</scope>
    <source>
        <strain evidence="2">CNS-205</strain>
    </source>
</reference>
<evidence type="ECO:0000256" key="1">
    <source>
        <dbReference type="SAM" id="SignalP"/>
    </source>
</evidence>
<keyword evidence="1" id="KW-0732">Signal</keyword>
<protein>
    <recommendedName>
        <fullName evidence="3">Secreted protein</fullName>
    </recommendedName>
</protein>
<name>A8LZV4_SALAI</name>
<accession>A8LZV4</accession>
<dbReference type="PATRIC" id="fig|391037.6.peg.3701"/>
<evidence type="ECO:0000313" key="2">
    <source>
        <dbReference type="EMBL" id="ABV99468.1"/>
    </source>
</evidence>